<sequence>MLGLTVPVSRLRSPTSQLQPIGLLLQAQGCNPLIHWGKPQHETAELGATSKPTPARRLSRGPLQSRRESSPSQGDGFQSLRSKLTIDMVNLVKVRDCLSTTAT</sequence>
<evidence type="ECO:0000256" key="1">
    <source>
        <dbReference type="SAM" id="MobiDB-lite"/>
    </source>
</evidence>
<feature type="region of interest" description="Disordered" evidence="1">
    <location>
        <begin position="44"/>
        <end position="79"/>
    </location>
</feature>
<feature type="compositionally biased region" description="Polar residues" evidence="1">
    <location>
        <begin position="70"/>
        <end position="79"/>
    </location>
</feature>
<gene>
    <name evidence="2" type="ORF">CRENBAI_022736</name>
</gene>
<organism evidence="2 3">
    <name type="scientific">Crenichthys baileyi</name>
    <name type="common">White River springfish</name>
    <dbReference type="NCBI Taxonomy" id="28760"/>
    <lineage>
        <taxon>Eukaryota</taxon>
        <taxon>Metazoa</taxon>
        <taxon>Chordata</taxon>
        <taxon>Craniata</taxon>
        <taxon>Vertebrata</taxon>
        <taxon>Euteleostomi</taxon>
        <taxon>Actinopterygii</taxon>
        <taxon>Neopterygii</taxon>
        <taxon>Teleostei</taxon>
        <taxon>Neoteleostei</taxon>
        <taxon>Acanthomorphata</taxon>
        <taxon>Ovalentaria</taxon>
        <taxon>Atherinomorphae</taxon>
        <taxon>Cyprinodontiformes</taxon>
        <taxon>Goodeidae</taxon>
        <taxon>Crenichthys</taxon>
    </lineage>
</organism>
<protein>
    <submittedName>
        <fullName evidence="2">Uncharacterized protein</fullName>
    </submittedName>
</protein>
<accession>A0AAV9S9U9</accession>
<proteinExistence type="predicted"/>
<reference evidence="2 3" key="1">
    <citation type="submission" date="2021-06" db="EMBL/GenBank/DDBJ databases">
        <authorList>
            <person name="Palmer J.M."/>
        </authorList>
    </citation>
    <scope>NUCLEOTIDE SEQUENCE [LARGE SCALE GENOMIC DNA]</scope>
    <source>
        <strain evidence="2 3">MEX-2019</strain>
        <tissue evidence="2">Muscle</tissue>
    </source>
</reference>
<evidence type="ECO:0000313" key="3">
    <source>
        <dbReference type="Proteomes" id="UP001311232"/>
    </source>
</evidence>
<evidence type="ECO:0000313" key="2">
    <source>
        <dbReference type="EMBL" id="KAK5618074.1"/>
    </source>
</evidence>
<dbReference type="Proteomes" id="UP001311232">
    <property type="component" value="Unassembled WGS sequence"/>
</dbReference>
<name>A0AAV9S9U9_9TELE</name>
<comment type="caution">
    <text evidence="2">The sequence shown here is derived from an EMBL/GenBank/DDBJ whole genome shotgun (WGS) entry which is preliminary data.</text>
</comment>
<keyword evidence="3" id="KW-1185">Reference proteome</keyword>
<dbReference type="AlphaFoldDB" id="A0AAV9S9U9"/>
<dbReference type="EMBL" id="JAHHUM010000643">
    <property type="protein sequence ID" value="KAK5618074.1"/>
    <property type="molecule type" value="Genomic_DNA"/>
</dbReference>